<protein>
    <submittedName>
        <fullName evidence="2">Uncharacterized protein</fullName>
    </submittedName>
</protein>
<dbReference type="Proteomes" id="UP000297595">
    <property type="component" value="Unassembled WGS sequence"/>
</dbReference>
<comment type="caution">
    <text evidence="2">The sequence shown here is derived from an EMBL/GenBank/DDBJ whole genome shotgun (WGS) entry which is preliminary data.</text>
</comment>
<evidence type="ECO:0000313" key="2">
    <source>
        <dbReference type="EMBL" id="TGJ74983.1"/>
    </source>
</evidence>
<proteinExistence type="predicted"/>
<feature type="compositionally biased region" description="Polar residues" evidence="1">
    <location>
        <begin position="17"/>
        <end position="29"/>
    </location>
</feature>
<accession>A0A7C8PIZ8</accession>
<dbReference type="AlphaFoldDB" id="A0A7C8PIZ8"/>
<feature type="region of interest" description="Disordered" evidence="1">
    <location>
        <begin position="17"/>
        <end position="37"/>
    </location>
</feature>
<evidence type="ECO:0000256" key="1">
    <source>
        <dbReference type="SAM" id="MobiDB-lite"/>
    </source>
</evidence>
<sequence>MLRRKERSNEHLLAPAVSQNNQKLSNPGKTLQRYGNHKNEEIEREKILSTQNAFIERHPGVSERRGATASHGFTLLAPQKNNFPRKKGTREVGTLLQGRMLDMQAGKTFHSIDVQAASFQVCKCTVHHL</sequence>
<organism evidence="2 3">
    <name type="scientific">Orbilia oligospora</name>
    <name type="common">Nematode-trapping fungus</name>
    <name type="synonym">Arthrobotrys oligospora</name>
    <dbReference type="NCBI Taxonomy" id="2813651"/>
    <lineage>
        <taxon>Eukaryota</taxon>
        <taxon>Fungi</taxon>
        <taxon>Dikarya</taxon>
        <taxon>Ascomycota</taxon>
        <taxon>Pezizomycotina</taxon>
        <taxon>Orbiliomycetes</taxon>
        <taxon>Orbiliales</taxon>
        <taxon>Orbiliaceae</taxon>
        <taxon>Orbilia</taxon>
    </lineage>
</organism>
<dbReference type="EMBL" id="SOZJ01000001">
    <property type="protein sequence ID" value="TGJ74983.1"/>
    <property type="molecule type" value="Genomic_DNA"/>
</dbReference>
<reference evidence="2 3" key="1">
    <citation type="submission" date="2019-03" db="EMBL/GenBank/DDBJ databases">
        <title>Nematode-trapping fungi genome.</title>
        <authorList>
            <person name="Vidal-Diez De Ulzurrun G."/>
        </authorList>
    </citation>
    <scope>NUCLEOTIDE SEQUENCE [LARGE SCALE GENOMIC DNA]</scope>
    <source>
        <strain evidence="2 3">TWF154</strain>
    </source>
</reference>
<evidence type="ECO:0000313" key="3">
    <source>
        <dbReference type="Proteomes" id="UP000297595"/>
    </source>
</evidence>
<gene>
    <name evidence="2" type="ORF">EYR41_012106</name>
</gene>
<name>A0A7C8PIZ8_ORBOL</name>